<keyword evidence="2 4" id="KW-0238">DNA-binding</keyword>
<keyword evidence="3" id="KW-0804">Transcription</keyword>
<evidence type="ECO:0000256" key="1">
    <source>
        <dbReference type="ARBA" id="ARBA00023015"/>
    </source>
</evidence>
<evidence type="ECO:0000256" key="3">
    <source>
        <dbReference type="ARBA" id="ARBA00023163"/>
    </source>
</evidence>
<dbReference type="Gene3D" id="1.10.10.60">
    <property type="entry name" value="Homeodomain-like"/>
    <property type="match status" value="1"/>
</dbReference>
<name>A0A6I6HMU3_VARPD</name>
<dbReference type="SUPFAM" id="SSF46689">
    <property type="entry name" value="Homeodomain-like"/>
    <property type="match status" value="1"/>
</dbReference>
<dbReference type="InterPro" id="IPR011075">
    <property type="entry name" value="TetR_C"/>
</dbReference>
<organism evidence="6 7">
    <name type="scientific">Variovorax paradoxus</name>
    <dbReference type="NCBI Taxonomy" id="34073"/>
    <lineage>
        <taxon>Bacteria</taxon>
        <taxon>Pseudomonadati</taxon>
        <taxon>Pseudomonadota</taxon>
        <taxon>Betaproteobacteria</taxon>
        <taxon>Burkholderiales</taxon>
        <taxon>Comamonadaceae</taxon>
        <taxon>Variovorax</taxon>
    </lineage>
</organism>
<feature type="domain" description="HTH tetR-type" evidence="5">
    <location>
        <begin position="16"/>
        <end position="76"/>
    </location>
</feature>
<evidence type="ECO:0000256" key="2">
    <source>
        <dbReference type="ARBA" id="ARBA00023125"/>
    </source>
</evidence>
<keyword evidence="1" id="KW-0805">Transcription regulation</keyword>
<reference evidence="6 7" key="1">
    <citation type="submission" date="2019-12" db="EMBL/GenBank/DDBJ databases">
        <title>Hybrid Genome Assemblies of two High G+C Isolates from Undergraduate Microbiology Courses.</title>
        <authorList>
            <person name="Ne Ville C.J."/>
            <person name="Enright D."/>
            <person name="Hernandez I."/>
            <person name="Dodsworth J."/>
            <person name="Orwin P.M."/>
        </authorList>
    </citation>
    <scope>NUCLEOTIDE SEQUENCE [LARGE SCALE GENOMIC DNA]</scope>
    <source>
        <strain evidence="6 7">CSUSB</strain>
    </source>
</reference>
<dbReference type="Proteomes" id="UP000425817">
    <property type="component" value="Chromosome"/>
</dbReference>
<dbReference type="PROSITE" id="PS50977">
    <property type="entry name" value="HTH_TETR_2"/>
    <property type="match status" value="1"/>
</dbReference>
<dbReference type="GO" id="GO:0000976">
    <property type="term" value="F:transcription cis-regulatory region binding"/>
    <property type="evidence" value="ECO:0007669"/>
    <property type="project" value="TreeGrafter"/>
</dbReference>
<evidence type="ECO:0000256" key="4">
    <source>
        <dbReference type="PROSITE-ProRule" id="PRU00335"/>
    </source>
</evidence>
<dbReference type="InterPro" id="IPR009057">
    <property type="entry name" value="Homeodomain-like_sf"/>
</dbReference>
<sequence>MNDVVLPSKRPGGRSAQVQALVRTALEELVAEQGRERVTVPAVAERAGVSASSIYRRWGDLSGLLAETATHRLDPNRPLPDTGSLRQDLVAWAQELITHLAQPCSKSLLKAAAALANDGADTDCLRNRRKEAATLVEQARARGEHAPETQQVIDHLIAPIVFRLVFGAEPVKPELAQRLVGELFAISSSSAVPSPGPASR</sequence>
<evidence type="ECO:0000313" key="6">
    <source>
        <dbReference type="EMBL" id="QGW84278.1"/>
    </source>
</evidence>
<dbReference type="InterPro" id="IPR036271">
    <property type="entry name" value="Tet_transcr_reg_TetR-rel_C_sf"/>
</dbReference>
<dbReference type="InterPro" id="IPR001647">
    <property type="entry name" value="HTH_TetR"/>
</dbReference>
<dbReference type="GO" id="GO:0003700">
    <property type="term" value="F:DNA-binding transcription factor activity"/>
    <property type="evidence" value="ECO:0007669"/>
    <property type="project" value="TreeGrafter"/>
</dbReference>
<feature type="DNA-binding region" description="H-T-H motif" evidence="4">
    <location>
        <begin position="39"/>
        <end position="58"/>
    </location>
</feature>
<dbReference type="RefSeq" id="WP_157616039.1">
    <property type="nucleotide sequence ID" value="NZ_CP046622.1"/>
</dbReference>
<dbReference type="EMBL" id="CP046622">
    <property type="protein sequence ID" value="QGW84278.1"/>
    <property type="molecule type" value="Genomic_DNA"/>
</dbReference>
<dbReference type="SUPFAM" id="SSF48498">
    <property type="entry name" value="Tetracyclin repressor-like, C-terminal domain"/>
    <property type="match status" value="1"/>
</dbReference>
<dbReference type="AlphaFoldDB" id="A0A6I6HMU3"/>
<dbReference type="Pfam" id="PF00440">
    <property type="entry name" value="TetR_N"/>
    <property type="match status" value="1"/>
</dbReference>
<dbReference type="Pfam" id="PF16859">
    <property type="entry name" value="TetR_C_11"/>
    <property type="match status" value="1"/>
</dbReference>
<dbReference type="PANTHER" id="PTHR30055">
    <property type="entry name" value="HTH-TYPE TRANSCRIPTIONAL REGULATOR RUTR"/>
    <property type="match status" value="1"/>
</dbReference>
<evidence type="ECO:0000313" key="7">
    <source>
        <dbReference type="Proteomes" id="UP000425817"/>
    </source>
</evidence>
<proteinExistence type="predicted"/>
<dbReference type="OrthoDB" id="9796019at2"/>
<gene>
    <name evidence="6" type="ORF">GOQ09_23065</name>
</gene>
<dbReference type="InterPro" id="IPR050109">
    <property type="entry name" value="HTH-type_TetR-like_transc_reg"/>
</dbReference>
<dbReference type="PANTHER" id="PTHR30055:SF148">
    <property type="entry name" value="TETR-FAMILY TRANSCRIPTIONAL REGULATOR"/>
    <property type="match status" value="1"/>
</dbReference>
<dbReference type="Gene3D" id="1.10.357.10">
    <property type="entry name" value="Tetracycline Repressor, domain 2"/>
    <property type="match status" value="1"/>
</dbReference>
<evidence type="ECO:0000259" key="5">
    <source>
        <dbReference type="PROSITE" id="PS50977"/>
    </source>
</evidence>
<accession>A0A6I6HMU3</accession>
<protein>
    <submittedName>
        <fullName evidence="6">TetR family transcriptional regulator</fullName>
    </submittedName>
</protein>